<accession>A0A1D3K7X9</accession>
<dbReference type="EMBL" id="LT599584">
    <property type="protein sequence ID" value="SBW84418.1"/>
    <property type="molecule type" value="Genomic_DNA"/>
</dbReference>
<proteinExistence type="predicted"/>
<name>A0A1D3K7X9_PSEVE</name>
<dbReference type="AlphaFoldDB" id="A0A1D3K7X9"/>
<reference evidence="2" key="1">
    <citation type="submission" date="2016-07" db="EMBL/GenBank/DDBJ databases">
        <authorList>
            <person name="Florea S."/>
            <person name="Webb J.S."/>
            <person name="Jaromczyk J."/>
            <person name="Schardl C.L."/>
        </authorList>
    </citation>
    <scope>NUCLEOTIDE SEQUENCE [LARGE SCALE GENOMIC DNA]</scope>
    <source>
        <strain evidence="2">1YdBTEX2</strain>
    </source>
</reference>
<dbReference type="Proteomes" id="UP000245431">
    <property type="component" value="Chromosome PVE_r2"/>
</dbReference>
<evidence type="ECO:0000313" key="1">
    <source>
        <dbReference type="EMBL" id="SBW84418.1"/>
    </source>
</evidence>
<evidence type="ECO:0000313" key="2">
    <source>
        <dbReference type="Proteomes" id="UP000245431"/>
    </source>
</evidence>
<organism evidence="1 2">
    <name type="scientific">Pseudomonas veronii 1YdBTEX2</name>
    <dbReference type="NCBI Taxonomy" id="1295141"/>
    <lineage>
        <taxon>Bacteria</taxon>
        <taxon>Pseudomonadati</taxon>
        <taxon>Pseudomonadota</taxon>
        <taxon>Gammaproteobacteria</taxon>
        <taxon>Pseudomonadales</taxon>
        <taxon>Pseudomonadaceae</taxon>
        <taxon>Pseudomonas</taxon>
    </lineage>
</organism>
<protein>
    <submittedName>
        <fullName evidence="1">Uncharacterized protein</fullName>
    </submittedName>
</protein>
<sequence length="179" mass="20266">MTELNSQYDRAVWSKRLVTYYFIDVNMLTQAIHNALPETSRAANPPENIAAMLTSDLAMFPERTAGWYRTVGSREFLGILLFVRRFSRWMKSLGASLGYDVDAMLMEDDWVDSLPELQPVLWGLMDRVRADLQCAKAITDVRAIEAAFQAVIRSVDAGEHPHQTFVRGERATQGLRLVG</sequence>
<gene>
    <name evidence="1" type="ORF">PVE_R2G0391</name>
</gene>